<gene>
    <name evidence="9" type="ORF">NMU03_04305</name>
</gene>
<dbReference type="InterPro" id="IPR036095">
    <property type="entry name" value="PTS_EIIB-like_sf"/>
</dbReference>
<dbReference type="PANTHER" id="PTHR34581">
    <property type="entry name" value="PTS SYSTEM N,N'-DIACETYLCHITOBIOSE-SPECIFIC EIIB COMPONENT"/>
    <property type="match status" value="1"/>
</dbReference>
<keyword evidence="10" id="KW-1185">Reference proteome</keyword>
<evidence type="ECO:0000256" key="2">
    <source>
        <dbReference type="ARBA" id="ARBA00022553"/>
    </source>
</evidence>
<protein>
    <recommendedName>
        <fullName evidence="8">PTS EIIB type-3 domain-containing protein</fullName>
    </recommendedName>
</protein>
<dbReference type="Pfam" id="PF02302">
    <property type="entry name" value="PTS_IIB"/>
    <property type="match status" value="1"/>
</dbReference>
<evidence type="ECO:0000256" key="6">
    <source>
        <dbReference type="ARBA" id="ARBA00022777"/>
    </source>
</evidence>
<dbReference type="PROSITE" id="PS51100">
    <property type="entry name" value="PTS_EIIB_TYPE_3"/>
    <property type="match status" value="1"/>
</dbReference>
<reference evidence="9" key="1">
    <citation type="submission" date="2022-07" db="EMBL/GenBank/DDBJ databases">
        <title>Faecal culturing of patients with breast cancer.</title>
        <authorList>
            <person name="Teng N.M.Y."/>
            <person name="Kiu R."/>
            <person name="Evans R."/>
            <person name="Baker D.J."/>
            <person name="Zenner C."/>
            <person name="Robinson S.D."/>
            <person name="Hall L.J."/>
        </authorList>
    </citation>
    <scope>NUCLEOTIDE SEQUENCE</scope>
    <source>
        <strain evidence="9">LH1062</strain>
    </source>
</reference>
<evidence type="ECO:0000256" key="7">
    <source>
        <dbReference type="PROSITE-ProRule" id="PRU00423"/>
    </source>
</evidence>
<evidence type="ECO:0000313" key="10">
    <source>
        <dbReference type="Proteomes" id="UP001060112"/>
    </source>
</evidence>
<evidence type="ECO:0000313" key="9">
    <source>
        <dbReference type="EMBL" id="UTY40033.1"/>
    </source>
</evidence>
<keyword evidence="1" id="KW-0813">Transport</keyword>
<keyword evidence="3" id="KW-0762">Sugar transport</keyword>
<evidence type="ECO:0000259" key="8">
    <source>
        <dbReference type="PROSITE" id="PS51100"/>
    </source>
</evidence>
<dbReference type="PANTHER" id="PTHR34581:SF2">
    <property type="entry name" value="PTS SYSTEM N,N'-DIACETYLCHITOBIOSE-SPECIFIC EIIB COMPONENT"/>
    <property type="match status" value="1"/>
</dbReference>
<name>A0ABY5I7M8_9FIRM</name>
<dbReference type="SUPFAM" id="SSF52794">
    <property type="entry name" value="PTS system IIB component-like"/>
    <property type="match status" value="1"/>
</dbReference>
<feature type="domain" description="PTS EIIB type-3" evidence="8">
    <location>
        <begin position="98"/>
        <end position="201"/>
    </location>
</feature>
<keyword evidence="2" id="KW-0597">Phosphoprotein</keyword>
<keyword evidence="4" id="KW-0808">Transferase</keyword>
<sequence length="201" mass="24094">METFYKQEDLEVFRKWVYYQVTSHPHLTLEKYDSRTYKIYYKNKVGRFVIWPIGIVEEAITEGEELLFYLHYQFHNFQYATNLFQRMMDKLLEETEQNYQILLCCSGGMTTGYFAQKLNKYCQLNHLPYHVDATAIYELENIYQKYDLIFVAPQLRYKLQELSGKLESAKVQDVAPSIFATYDCQAMIEEIENQLKDEKNE</sequence>
<evidence type="ECO:0000256" key="4">
    <source>
        <dbReference type="ARBA" id="ARBA00022679"/>
    </source>
</evidence>
<dbReference type="InterPro" id="IPR013012">
    <property type="entry name" value="PTS_EIIB_3"/>
</dbReference>
<accession>A0ABY5I7M8</accession>
<dbReference type="InterPro" id="IPR051819">
    <property type="entry name" value="PTS_sugar-specific_EIIB"/>
</dbReference>
<proteinExistence type="predicted"/>
<dbReference type="InterPro" id="IPR003501">
    <property type="entry name" value="PTS_EIIB_2/3"/>
</dbReference>
<dbReference type="Proteomes" id="UP001060112">
    <property type="component" value="Chromosome"/>
</dbReference>
<organism evidence="9 10">
    <name type="scientific">Allocoprobacillus halotolerans</name>
    <dbReference type="NCBI Taxonomy" id="2944914"/>
    <lineage>
        <taxon>Bacteria</taxon>
        <taxon>Bacillati</taxon>
        <taxon>Bacillota</taxon>
        <taxon>Erysipelotrichia</taxon>
        <taxon>Erysipelotrichales</taxon>
        <taxon>Erysipelotrichaceae</taxon>
        <taxon>Allocoprobacillus</taxon>
    </lineage>
</organism>
<dbReference type="RefSeq" id="WP_290141467.1">
    <property type="nucleotide sequence ID" value="NZ_CP101620.1"/>
</dbReference>
<dbReference type="Gene3D" id="3.40.50.2300">
    <property type="match status" value="1"/>
</dbReference>
<keyword evidence="6" id="KW-0418">Kinase</keyword>
<keyword evidence="5" id="KW-0598">Phosphotransferase system</keyword>
<evidence type="ECO:0000256" key="5">
    <source>
        <dbReference type="ARBA" id="ARBA00022683"/>
    </source>
</evidence>
<evidence type="ECO:0000256" key="3">
    <source>
        <dbReference type="ARBA" id="ARBA00022597"/>
    </source>
</evidence>
<evidence type="ECO:0000256" key="1">
    <source>
        <dbReference type="ARBA" id="ARBA00022448"/>
    </source>
</evidence>
<feature type="modified residue" description="Phosphocysteine; by EIIA" evidence="7">
    <location>
        <position position="105"/>
    </location>
</feature>
<dbReference type="EMBL" id="CP101620">
    <property type="protein sequence ID" value="UTY40033.1"/>
    <property type="molecule type" value="Genomic_DNA"/>
</dbReference>